<dbReference type="GO" id="GO:0039621">
    <property type="term" value="C:T=13 icosahedral viral capsid"/>
    <property type="evidence" value="ECO:0007669"/>
    <property type="project" value="UniProtKB-UniRule"/>
</dbReference>
<evidence type="ECO:0000256" key="1">
    <source>
        <dbReference type="ARBA" id="ARBA00022561"/>
    </source>
</evidence>
<dbReference type="GO" id="GO:0016020">
    <property type="term" value="C:membrane"/>
    <property type="evidence" value="ECO:0007669"/>
    <property type="project" value="InterPro"/>
</dbReference>
<proteinExistence type="inferred from homology"/>
<evidence type="ECO:0000256" key="7">
    <source>
        <dbReference type="ARBA" id="ARBA00022837"/>
    </source>
</evidence>
<keyword evidence="9 12" id="KW-1015">Disulfide bond</keyword>
<comment type="function">
    <text evidence="12">Calcium-binding protein that interacts with rotavirus cell receptors once the initial attachment by VP4 has been achieved. Rotavirus attachment and entry into the host cell probably involves multiple sequential contacts between the outer capsid proteins VP4 and VP7, and the cell receptors. Following entry into the host cell, low intracellular or intravesicular Ca(2+) concentration probably causes the calcium-stabilized VP7 trimers to dissociate from the virion. This step is probably necessary for the membrane-disrupting entry step and the release of VP4, which is locked onto the virion by VP7.</text>
</comment>
<dbReference type="GO" id="GO:0039624">
    <property type="term" value="C:viral outer capsid"/>
    <property type="evidence" value="ECO:0007669"/>
    <property type="project" value="UniProtKB-UniRule"/>
</dbReference>
<accession>U3QY93</accession>
<dbReference type="GO" id="GO:0046872">
    <property type="term" value="F:metal ion binding"/>
    <property type="evidence" value="ECO:0007669"/>
    <property type="project" value="UniProtKB-KW"/>
</dbReference>
<evidence type="ECO:0000256" key="8">
    <source>
        <dbReference type="ARBA" id="ARBA00022844"/>
    </source>
</evidence>
<keyword evidence="10 12" id="KW-0325">Glycoprotein</keyword>
<organism evidence="13 14">
    <name type="scientific">Rotavirus G pigeon/HK18</name>
    <dbReference type="NCBI Taxonomy" id="1399970"/>
    <lineage>
        <taxon>Viruses</taxon>
        <taxon>Riboviria</taxon>
        <taxon>Orthornavirae</taxon>
        <taxon>Duplornaviricota</taxon>
        <taxon>Resentoviricetes</taxon>
        <taxon>Reovirales</taxon>
        <taxon>Sedoreoviridae</taxon>
        <taxon>Rotavirus</taxon>
        <taxon>Rotavirus gammagastroenteritidis</taxon>
        <taxon>Rotavirus G</taxon>
    </lineage>
</organism>
<keyword evidence="2 12" id="KW-0945">Host-virus interaction</keyword>
<comment type="subunit">
    <text evidence="12">Homotrimer; disulfide-linked. 2 Ca(2+) ions bound at each subunit interface in the trimer hold the trimer together. Interacts with the intermediate capsid protein VP6. Interacts with the outer capsid protein VP5*.</text>
</comment>
<evidence type="ECO:0000313" key="14">
    <source>
        <dbReference type="Proteomes" id="UP000125555"/>
    </source>
</evidence>
<keyword evidence="3 12" id="KW-1146">T=13 icosahedral capsid protein</keyword>
<name>U3QY93_9REOV</name>
<dbReference type="EMBL" id="KC876015">
    <property type="protein sequence ID" value="AGW95859.1"/>
    <property type="molecule type" value="Genomic_RNA"/>
</dbReference>
<evidence type="ECO:0000313" key="13">
    <source>
        <dbReference type="EMBL" id="AGW95859.1"/>
    </source>
</evidence>
<dbReference type="InterPro" id="IPR008818">
    <property type="entry name" value="Rotavirus_VP7"/>
</dbReference>
<dbReference type="Proteomes" id="UP000125555">
    <property type="component" value="Genome"/>
</dbReference>
<keyword evidence="1 12" id="KW-0167">Capsid protein</keyword>
<comment type="subcellular location">
    <subcellularLocation>
        <location evidence="12">Virion</location>
    </subcellularLocation>
    <subcellularLocation>
        <location evidence="12">Host endoplasmic reticulum lumen</location>
    </subcellularLocation>
    <text evidence="12">The outer layer contains 780 copies of VP7, grouped as 260 trimers. Immature double-layered particles assembled in the cytoplasm bud across the membrane of the endoplasmic reticulum, acquiring during this process a transient lipid membrane that is modified with the ER resident viral glycoproteins NSP4 and VP7; these enveloped particles also contain VP4. As the particles move towards the interior of the ER cisternae, the transient lipid membrane and the non-structural protein NSP4 are lost, while the virus surface proteins VP4 and VP7 rearrange to form the outermost virus protein layer, yielding mature infectious triple-layered particles.</text>
</comment>
<keyword evidence="4 12" id="KW-0479">Metal-binding</keyword>
<sequence>MFMLTLLSLAAVGSSQLIIEPVIKNSVCLAYPNEEPISELNGNFTNIFSSYSGVHFQLINYSLGADKDVIQVIRNLDVESCPTLAVYITDASLDFVTFLSAENRCQRFKQGLTHYIKLPVENEYFTYSKTLKFCPLSNDLIGIYCDSQLKDTYHTVIDQATYDIVDIPEFTEMGYLFYSDSDFYICERLATNEYMDVYYFYKDQPAAGTVTKAIDWNRVWTNFKKVAQVAYKILDIFFGKKTVEPRA</sequence>
<protein>
    <recommendedName>
        <fullName evidence="12">Outer capsid glycoprotein VP7</fullName>
    </recommendedName>
</protein>
<keyword evidence="11 12" id="KW-1038">Host endoplasmic reticulum</keyword>
<keyword evidence="6 12" id="KW-1152">Outer capsid protein</keyword>
<evidence type="ECO:0000256" key="12">
    <source>
        <dbReference type="HAMAP-Rule" id="MF_04130"/>
    </source>
</evidence>
<keyword evidence="8 12" id="KW-0946">Virion</keyword>
<evidence type="ECO:0000256" key="5">
    <source>
        <dbReference type="ARBA" id="ARBA00022729"/>
    </source>
</evidence>
<dbReference type="GO" id="GO:0044166">
    <property type="term" value="C:host cell endoplasmic reticulum lumen"/>
    <property type="evidence" value="ECO:0007669"/>
    <property type="project" value="UniProtKB-SubCell"/>
</dbReference>
<keyword evidence="5" id="KW-0732">Signal</keyword>
<reference evidence="13 14" key="1">
    <citation type="journal article" date="2013" name="PLoS ONE">
        <title>The viruses of wild pigeon droppings.</title>
        <authorList>
            <person name="Phan T.G."/>
            <person name="Vo N.P."/>
            <person name="Boros A."/>
            <person name="Pankovics P."/>
            <person name="Reuter G."/>
            <person name="Li O.T."/>
            <person name="Wang C."/>
            <person name="Deng X."/>
            <person name="Poon L.L."/>
            <person name="Delwart E."/>
        </authorList>
    </citation>
    <scope>NUCLEOTIDE SEQUENCE [LARGE SCALE GENOMIC DNA]</scope>
    <source>
        <strain evidence="13">HK18</strain>
    </source>
</reference>
<evidence type="ECO:0000256" key="11">
    <source>
        <dbReference type="ARBA" id="ARBA00023184"/>
    </source>
</evidence>
<evidence type="ECO:0000256" key="3">
    <source>
        <dbReference type="ARBA" id="ARBA00022708"/>
    </source>
</evidence>
<keyword evidence="7 12" id="KW-0106">Calcium</keyword>
<evidence type="ECO:0000256" key="2">
    <source>
        <dbReference type="ARBA" id="ARBA00022581"/>
    </source>
</evidence>
<dbReference type="Pfam" id="PF05868">
    <property type="entry name" value="Rotavirus_VP7"/>
    <property type="match status" value="1"/>
</dbReference>
<dbReference type="HAMAP" id="MF_04130">
    <property type="entry name" value="Rota_VP7"/>
    <property type="match status" value="1"/>
</dbReference>
<comment type="similarity">
    <text evidence="12">Belongs to the rotavirus VP7 family.</text>
</comment>
<evidence type="ECO:0000256" key="10">
    <source>
        <dbReference type="ARBA" id="ARBA00023180"/>
    </source>
</evidence>
<dbReference type="InterPro" id="IPR001963">
    <property type="entry name" value="VP7"/>
</dbReference>
<evidence type="ECO:0000256" key="4">
    <source>
        <dbReference type="ARBA" id="ARBA00022723"/>
    </source>
</evidence>
<evidence type="ECO:0000256" key="9">
    <source>
        <dbReference type="ARBA" id="ARBA00023157"/>
    </source>
</evidence>
<evidence type="ECO:0000256" key="6">
    <source>
        <dbReference type="ARBA" id="ARBA00022770"/>
    </source>
</evidence>